<dbReference type="EMBL" id="BOPF01000008">
    <property type="protein sequence ID" value="GIJ45850.1"/>
    <property type="molecule type" value="Genomic_DNA"/>
</dbReference>
<feature type="transmembrane region" description="Helical" evidence="7">
    <location>
        <begin position="259"/>
        <end position="279"/>
    </location>
</feature>
<dbReference type="Proteomes" id="UP000619260">
    <property type="component" value="Unassembled WGS sequence"/>
</dbReference>
<evidence type="ECO:0000256" key="2">
    <source>
        <dbReference type="ARBA" id="ARBA00022448"/>
    </source>
</evidence>
<evidence type="ECO:0000256" key="1">
    <source>
        <dbReference type="ARBA" id="ARBA00004651"/>
    </source>
</evidence>
<evidence type="ECO:0000256" key="7">
    <source>
        <dbReference type="SAM" id="Phobius"/>
    </source>
</evidence>
<keyword evidence="6 7" id="KW-0472">Membrane</keyword>
<name>A0A8J4DPD9_9ACTN</name>
<feature type="transmembrane region" description="Helical" evidence="7">
    <location>
        <begin position="14"/>
        <end position="38"/>
    </location>
</feature>
<dbReference type="GO" id="GO:0022857">
    <property type="term" value="F:transmembrane transporter activity"/>
    <property type="evidence" value="ECO:0007669"/>
    <property type="project" value="InterPro"/>
</dbReference>
<sequence length="412" mass="43571">MIPLRRDPDFRRYWAARVVSLGGSLVTYLVLPVLVYRMTGDARWTALVTVSESLPYLCFGLISGALGDRLDRRRTMVVTDVLSALVLASIPVAHLVGVLTPVHVVLAGLGVHTLFVFFDGANFGALPAVAGRDRLTTANSLVHGSSTVLEMAVPVTAGAAVAVMAPAPLLAVDVVSFLASAYLVRAITKPLGPLGERAPGGRLRREIGEGLRFLIRHPVVRVQTIVAIIMNVSFGAFLGQVVPFADTELEVPPDDARLGAVYAAWAVGGLVASTAYPWLSRTLGPVRVLLLALPCTAIAGLMVSRTSHWMFAVLAIALWGVPVTTCILNSITTRALVTPDRLQGRVNTVGRMLGFGLGTPLGAMLGGFLSHGYGARVALYASAAFQAAAALTAWLSPLRRGRHDPLLLAVPE</sequence>
<dbReference type="PANTHER" id="PTHR23513">
    <property type="entry name" value="INTEGRAL MEMBRANE EFFLUX PROTEIN-RELATED"/>
    <property type="match status" value="1"/>
</dbReference>
<feature type="transmembrane region" description="Helical" evidence="7">
    <location>
        <begin position="44"/>
        <end position="66"/>
    </location>
</feature>
<proteinExistence type="predicted"/>
<evidence type="ECO:0000256" key="4">
    <source>
        <dbReference type="ARBA" id="ARBA00022692"/>
    </source>
</evidence>
<dbReference type="InterPro" id="IPR036259">
    <property type="entry name" value="MFS_trans_sf"/>
</dbReference>
<dbReference type="PROSITE" id="PS50850">
    <property type="entry name" value="MFS"/>
    <property type="match status" value="1"/>
</dbReference>
<dbReference type="InterPro" id="IPR020846">
    <property type="entry name" value="MFS_dom"/>
</dbReference>
<dbReference type="Pfam" id="PF05977">
    <property type="entry name" value="MFS_3"/>
    <property type="match status" value="1"/>
</dbReference>
<organism evidence="9 10">
    <name type="scientific">Virgisporangium aliadipatigenens</name>
    <dbReference type="NCBI Taxonomy" id="741659"/>
    <lineage>
        <taxon>Bacteria</taxon>
        <taxon>Bacillati</taxon>
        <taxon>Actinomycetota</taxon>
        <taxon>Actinomycetes</taxon>
        <taxon>Micromonosporales</taxon>
        <taxon>Micromonosporaceae</taxon>
        <taxon>Virgisporangium</taxon>
    </lineage>
</organism>
<keyword evidence="3" id="KW-1003">Cell membrane</keyword>
<dbReference type="AlphaFoldDB" id="A0A8J4DPD9"/>
<accession>A0A8J4DPD9</accession>
<feature type="transmembrane region" description="Helical" evidence="7">
    <location>
        <begin position="309"/>
        <end position="331"/>
    </location>
</feature>
<feature type="transmembrane region" description="Helical" evidence="7">
    <location>
        <begin position="105"/>
        <end position="129"/>
    </location>
</feature>
<keyword evidence="4 7" id="KW-0812">Transmembrane</keyword>
<keyword evidence="2" id="KW-0813">Transport</keyword>
<protein>
    <submittedName>
        <fullName evidence="9">MFS transporter</fullName>
    </submittedName>
</protein>
<keyword evidence="10" id="KW-1185">Reference proteome</keyword>
<feature type="domain" description="Major facilitator superfamily (MFS) profile" evidence="8">
    <location>
        <begin position="219"/>
        <end position="412"/>
    </location>
</feature>
<comment type="subcellular location">
    <subcellularLocation>
        <location evidence="1">Cell membrane</location>
        <topology evidence="1">Multi-pass membrane protein</topology>
    </subcellularLocation>
</comment>
<dbReference type="PANTHER" id="PTHR23513:SF6">
    <property type="entry name" value="MAJOR FACILITATOR SUPERFAMILY ASSOCIATED DOMAIN-CONTAINING PROTEIN"/>
    <property type="match status" value="1"/>
</dbReference>
<dbReference type="CDD" id="cd06173">
    <property type="entry name" value="MFS_MefA_like"/>
    <property type="match status" value="1"/>
</dbReference>
<evidence type="ECO:0000256" key="3">
    <source>
        <dbReference type="ARBA" id="ARBA00022475"/>
    </source>
</evidence>
<evidence type="ECO:0000313" key="10">
    <source>
        <dbReference type="Proteomes" id="UP000619260"/>
    </source>
</evidence>
<feature type="transmembrane region" description="Helical" evidence="7">
    <location>
        <begin position="352"/>
        <end position="371"/>
    </location>
</feature>
<dbReference type="InterPro" id="IPR010290">
    <property type="entry name" value="TM_effector"/>
</dbReference>
<reference evidence="9" key="1">
    <citation type="submission" date="2021-01" db="EMBL/GenBank/DDBJ databases">
        <title>Whole genome shotgun sequence of Virgisporangium aliadipatigenens NBRC 105644.</title>
        <authorList>
            <person name="Komaki H."/>
            <person name="Tamura T."/>
        </authorList>
    </citation>
    <scope>NUCLEOTIDE SEQUENCE</scope>
    <source>
        <strain evidence="9">NBRC 105644</strain>
    </source>
</reference>
<feature type="transmembrane region" description="Helical" evidence="7">
    <location>
        <begin position="219"/>
        <end position="239"/>
    </location>
</feature>
<keyword evidence="5 7" id="KW-1133">Transmembrane helix</keyword>
<evidence type="ECO:0000256" key="6">
    <source>
        <dbReference type="ARBA" id="ARBA00023136"/>
    </source>
</evidence>
<evidence type="ECO:0000256" key="5">
    <source>
        <dbReference type="ARBA" id="ARBA00022989"/>
    </source>
</evidence>
<feature type="transmembrane region" description="Helical" evidence="7">
    <location>
        <begin position="286"/>
        <end position="303"/>
    </location>
</feature>
<evidence type="ECO:0000313" key="9">
    <source>
        <dbReference type="EMBL" id="GIJ45850.1"/>
    </source>
</evidence>
<dbReference type="GO" id="GO:0005886">
    <property type="term" value="C:plasma membrane"/>
    <property type="evidence" value="ECO:0007669"/>
    <property type="project" value="UniProtKB-SubCell"/>
</dbReference>
<gene>
    <name evidence="9" type="ORF">Val02_27360</name>
</gene>
<feature type="transmembrane region" description="Helical" evidence="7">
    <location>
        <begin position="377"/>
        <end position="395"/>
    </location>
</feature>
<evidence type="ECO:0000259" key="8">
    <source>
        <dbReference type="PROSITE" id="PS50850"/>
    </source>
</evidence>
<dbReference type="RefSeq" id="WP_203899385.1">
    <property type="nucleotide sequence ID" value="NZ_BOPF01000008.1"/>
</dbReference>
<dbReference type="Gene3D" id="1.20.1250.20">
    <property type="entry name" value="MFS general substrate transporter like domains"/>
    <property type="match status" value="1"/>
</dbReference>
<comment type="caution">
    <text evidence="9">The sequence shown here is derived from an EMBL/GenBank/DDBJ whole genome shotgun (WGS) entry which is preliminary data.</text>
</comment>
<dbReference type="SUPFAM" id="SSF103473">
    <property type="entry name" value="MFS general substrate transporter"/>
    <property type="match status" value="1"/>
</dbReference>